<dbReference type="AlphaFoldDB" id="A0A8H6T5G8"/>
<proteinExistence type="predicted"/>
<protein>
    <submittedName>
        <fullName evidence="1">Peptidylprolyl isomerase</fullName>
    </submittedName>
</protein>
<keyword evidence="2" id="KW-1185">Reference proteome</keyword>
<gene>
    <name evidence="1" type="ORF">MIND_00405800</name>
</gene>
<dbReference type="EMBL" id="JACAZF010000003">
    <property type="protein sequence ID" value="KAF7310317.1"/>
    <property type="molecule type" value="Genomic_DNA"/>
</dbReference>
<evidence type="ECO:0000313" key="2">
    <source>
        <dbReference type="Proteomes" id="UP000636479"/>
    </source>
</evidence>
<organism evidence="1 2">
    <name type="scientific">Mycena indigotica</name>
    <dbReference type="NCBI Taxonomy" id="2126181"/>
    <lineage>
        <taxon>Eukaryota</taxon>
        <taxon>Fungi</taxon>
        <taxon>Dikarya</taxon>
        <taxon>Basidiomycota</taxon>
        <taxon>Agaricomycotina</taxon>
        <taxon>Agaricomycetes</taxon>
        <taxon>Agaricomycetidae</taxon>
        <taxon>Agaricales</taxon>
        <taxon>Marasmiineae</taxon>
        <taxon>Mycenaceae</taxon>
        <taxon>Mycena</taxon>
    </lineage>
</organism>
<reference evidence="1" key="1">
    <citation type="submission" date="2020-05" db="EMBL/GenBank/DDBJ databases">
        <title>Mycena genomes resolve the evolution of fungal bioluminescence.</title>
        <authorList>
            <person name="Tsai I.J."/>
        </authorList>
    </citation>
    <scope>NUCLEOTIDE SEQUENCE</scope>
    <source>
        <strain evidence="1">171206Taipei</strain>
    </source>
</reference>
<dbReference type="Proteomes" id="UP000636479">
    <property type="component" value="Unassembled WGS sequence"/>
</dbReference>
<keyword evidence="1" id="KW-0413">Isomerase</keyword>
<dbReference type="RefSeq" id="XP_037223767.1">
    <property type="nucleotide sequence ID" value="XM_037360882.1"/>
</dbReference>
<dbReference type="OrthoDB" id="3070099at2759"/>
<accession>A0A8H6T5G8</accession>
<evidence type="ECO:0000313" key="1">
    <source>
        <dbReference type="EMBL" id="KAF7310317.1"/>
    </source>
</evidence>
<dbReference type="GeneID" id="59343398"/>
<sequence>MSIEPRLPIDLERHIFMLAAAADPLSTYTLMQVAWRVKEWVEPVLYRSVIIDAPDCSSPPALLTISRHDVPQFLTSDGHHLEATQNLLLCPVRLSGIEIMNVLRACTNVQDLTITSEFFINGALDLLQPGQLRRFRGGVVDPVRVVPSPVAGAAPLPANPPVSIVLRREKLPVDRHSPLACPHTSRN</sequence>
<comment type="caution">
    <text evidence="1">The sequence shown here is derived from an EMBL/GenBank/DDBJ whole genome shotgun (WGS) entry which is preliminary data.</text>
</comment>
<dbReference type="GO" id="GO:0016853">
    <property type="term" value="F:isomerase activity"/>
    <property type="evidence" value="ECO:0007669"/>
    <property type="project" value="UniProtKB-KW"/>
</dbReference>
<name>A0A8H6T5G8_9AGAR</name>